<reference evidence="6 7" key="1">
    <citation type="submission" date="2018-05" db="EMBL/GenBank/DDBJ databases">
        <title>Whole genome sequencing for identification of molecular markers to develop diagnostic detection tools for the regulated plant pathogen Lachnellula willkommii.</title>
        <authorList>
            <person name="Giroux E."/>
            <person name="Bilodeau G."/>
        </authorList>
    </citation>
    <scope>NUCLEOTIDE SEQUENCE [LARGE SCALE GENOMIC DNA]</scope>
    <source>
        <strain evidence="6 7">CBS 625.97</strain>
    </source>
</reference>
<dbReference type="Proteomes" id="UP000481288">
    <property type="component" value="Unassembled WGS sequence"/>
</dbReference>
<gene>
    <name evidence="6" type="primary">GLIS3</name>
    <name evidence="6" type="ORF">LCER1_G002910</name>
</gene>
<comment type="caution">
    <text evidence="6">The sequence shown here is derived from an EMBL/GenBank/DDBJ whole genome shotgun (WGS) entry which is preliminary data.</text>
</comment>
<feature type="region of interest" description="Disordered" evidence="3">
    <location>
        <begin position="491"/>
        <end position="512"/>
    </location>
</feature>
<evidence type="ECO:0000256" key="2">
    <source>
        <dbReference type="SAM" id="Coils"/>
    </source>
</evidence>
<dbReference type="PANTHER" id="PTHR46179">
    <property type="entry name" value="ZINC FINGER PROTEIN"/>
    <property type="match status" value="1"/>
</dbReference>
<feature type="compositionally biased region" description="Basic and acidic residues" evidence="3">
    <location>
        <begin position="415"/>
        <end position="424"/>
    </location>
</feature>
<feature type="region of interest" description="Disordered" evidence="3">
    <location>
        <begin position="526"/>
        <end position="561"/>
    </location>
</feature>
<dbReference type="AlphaFoldDB" id="A0A7D8YUV4"/>
<evidence type="ECO:0000256" key="3">
    <source>
        <dbReference type="SAM" id="MobiDB-lite"/>
    </source>
</evidence>
<dbReference type="InterPro" id="IPR013087">
    <property type="entry name" value="Znf_C2H2_type"/>
</dbReference>
<dbReference type="InterPro" id="IPR051061">
    <property type="entry name" value="Zinc_finger_trans_reg"/>
</dbReference>
<keyword evidence="1" id="KW-0863">Zinc-finger</keyword>
<dbReference type="GO" id="GO:0005634">
    <property type="term" value="C:nucleus"/>
    <property type="evidence" value="ECO:0007669"/>
    <property type="project" value="TreeGrafter"/>
</dbReference>
<keyword evidence="2" id="KW-0175">Coiled coil</keyword>
<feature type="region of interest" description="Disordered" evidence="3">
    <location>
        <begin position="87"/>
        <end position="118"/>
    </location>
</feature>
<feature type="compositionally biased region" description="Basic residues" evidence="3">
    <location>
        <begin position="96"/>
        <end position="108"/>
    </location>
</feature>
<evidence type="ECO:0000256" key="4">
    <source>
        <dbReference type="SAM" id="SignalP"/>
    </source>
</evidence>
<feature type="domain" description="C2H2-type" evidence="5">
    <location>
        <begin position="502"/>
        <end position="531"/>
    </location>
</feature>
<proteinExistence type="predicted"/>
<feature type="region of interest" description="Disordered" evidence="3">
    <location>
        <begin position="273"/>
        <end position="310"/>
    </location>
</feature>
<feature type="region of interest" description="Disordered" evidence="3">
    <location>
        <begin position="349"/>
        <end position="424"/>
    </location>
</feature>
<feature type="coiled-coil region" evidence="2">
    <location>
        <begin position="561"/>
        <end position="602"/>
    </location>
</feature>
<keyword evidence="4" id="KW-0732">Signal</keyword>
<feature type="compositionally biased region" description="Polar residues" evidence="3">
    <location>
        <begin position="276"/>
        <end position="288"/>
    </location>
</feature>
<organism evidence="6 7">
    <name type="scientific">Lachnellula cervina</name>
    <dbReference type="NCBI Taxonomy" id="1316786"/>
    <lineage>
        <taxon>Eukaryota</taxon>
        <taxon>Fungi</taxon>
        <taxon>Dikarya</taxon>
        <taxon>Ascomycota</taxon>
        <taxon>Pezizomycotina</taxon>
        <taxon>Leotiomycetes</taxon>
        <taxon>Helotiales</taxon>
        <taxon>Lachnaceae</taxon>
        <taxon>Lachnellula</taxon>
    </lineage>
</organism>
<accession>A0A7D8YUV4</accession>
<keyword evidence="1" id="KW-0479">Metal-binding</keyword>
<protein>
    <submittedName>
        <fullName evidence="6">Zinc finger protein GLIS3</fullName>
    </submittedName>
</protein>
<dbReference type="GO" id="GO:0008270">
    <property type="term" value="F:zinc ion binding"/>
    <property type="evidence" value="ECO:0007669"/>
    <property type="project" value="UniProtKB-KW"/>
</dbReference>
<feature type="signal peptide" evidence="4">
    <location>
        <begin position="1"/>
        <end position="20"/>
    </location>
</feature>
<evidence type="ECO:0000256" key="1">
    <source>
        <dbReference type="PROSITE-ProRule" id="PRU00042"/>
    </source>
</evidence>
<keyword evidence="7" id="KW-1185">Reference proteome</keyword>
<sequence>MTSLNLFLLYEYLIFTGDDSEPCPGERFSEMTSRLCSLFGSGWFFEWPGGKRPLNSTWPWADVKPSLLVLWGVCWMFVVAPVLEIPRNSQGQGRHPNQRRDHRSPLHHSPHDYFYTQAETPPPVVKRESLGHQDSSLSISRRDWPSYQANATSTSSPLDEGYLYSQTAQPMMGQTPNTLRYNQVGQADSATATAPSSMRSVGPHNITTAMSPGNALAHAHGCLDLDAYSNSTNTNTNEATRAAEYALAGRLVPNNANLNVAKRSASVIPDFPGNNIFDNRNPSHNHAQQGRYYESSRHNNKPQYPRSPATATLTPLSASTSAYFDYPGVNAAMSLSYEPSRTLATYPSMMHEQSQEQDENNFGHPQYPSPQALSENPYHPQGVVDPTTGIHMEMPELPQKEDSDAPSPGRSRPIPKPDREVTKGQDGRFICTWAGCTEDAKSFNRKCEWSKHMDKHDRPYKCPADGCEKLPGFTYSGGLLRHQREVHNLHGGPRKQLNCPHPNCKRHSGKGFSRQENLNEHLRRVHTDAGQLENVADDTEDDASERAGMKRKRGPGQSDGVAEMRAEVARLGAEAATLRAENDELRRNAESQQQSTAELMRQLNNLQTIVGQRMGQAQAPQAMM</sequence>
<dbReference type="EMBL" id="QGMG01000209">
    <property type="protein sequence ID" value="TVY55777.1"/>
    <property type="molecule type" value="Genomic_DNA"/>
</dbReference>
<dbReference type="InterPro" id="IPR059095">
    <property type="entry name" value="Znf_C2H2_17_2nd"/>
</dbReference>
<evidence type="ECO:0000313" key="7">
    <source>
        <dbReference type="Proteomes" id="UP000481288"/>
    </source>
</evidence>
<keyword evidence="1" id="KW-0862">Zinc</keyword>
<dbReference type="Pfam" id="PF26177">
    <property type="entry name" value="zf_C2H2_17_1st"/>
    <property type="match status" value="1"/>
</dbReference>
<dbReference type="SMART" id="SM00355">
    <property type="entry name" value="ZnF_C2H2"/>
    <property type="match status" value="3"/>
</dbReference>
<evidence type="ECO:0000313" key="6">
    <source>
        <dbReference type="EMBL" id="TVY55777.1"/>
    </source>
</evidence>
<dbReference type="OrthoDB" id="5305647at2759"/>
<dbReference type="PANTHER" id="PTHR46179:SF24">
    <property type="entry name" value="C2H2-TYPE DOMAIN-CONTAINING PROTEIN"/>
    <property type="match status" value="1"/>
</dbReference>
<evidence type="ECO:0000259" key="5">
    <source>
        <dbReference type="PROSITE" id="PS50157"/>
    </source>
</evidence>
<dbReference type="Pfam" id="PF26176">
    <property type="entry name" value="zf_C2H2_17_2"/>
    <property type="match status" value="1"/>
</dbReference>
<dbReference type="PROSITE" id="PS50157">
    <property type="entry name" value="ZINC_FINGER_C2H2_2"/>
    <property type="match status" value="1"/>
</dbReference>
<name>A0A7D8YUV4_9HELO</name>
<dbReference type="Gene3D" id="3.30.160.60">
    <property type="entry name" value="Classic Zinc Finger"/>
    <property type="match status" value="3"/>
</dbReference>
<dbReference type="GO" id="GO:0006357">
    <property type="term" value="P:regulation of transcription by RNA polymerase II"/>
    <property type="evidence" value="ECO:0007669"/>
    <property type="project" value="TreeGrafter"/>
</dbReference>
<dbReference type="InterPro" id="IPR059009">
    <property type="entry name" value="Znf_C2H2_17_1st"/>
</dbReference>
<feature type="chain" id="PRO_5028931543" evidence="4">
    <location>
        <begin position="21"/>
        <end position="624"/>
    </location>
</feature>